<protein>
    <submittedName>
        <fullName evidence="1">Uncharacterized protein</fullName>
    </submittedName>
</protein>
<dbReference type="Proteomes" id="UP000003490">
    <property type="component" value="Unassembled WGS sequence"/>
</dbReference>
<dbReference type="HOGENOM" id="CLU_3024002_0_0_9"/>
<gene>
    <name evidence="1" type="ORF">CLOLEP_01817</name>
</gene>
<evidence type="ECO:0000313" key="1">
    <source>
        <dbReference type="EMBL" id="EDO61421.1"/>
    </source>
</evidence>
<accession>A7VTC5</accession>
<proteinExistence type="predicted"/>
<dbReference type="EMBL" id="ABCB02000018">
    <property type="protein sequence ID" value="EDO61421.1"/>
    <property type="molecule type" value="Genomic_DNA"/>
</dbReference>
<name>A7VTC5_9FIRM</name>
<evidence type="ECO:0000313" key="2">
    <source>
        <dbReference type="Proteomes" id="UP000003490"/>
    </source>
</evidence>
<reference evidence="1 2" key="2">
    <citation type="submission" date="2007-08" db="EMBL/GenBank/DDBJ databases">
        <authorList>
            <person name="Fulton L."/>
            <person name="Clifton S."/>
            <person name="Fulton B."/>
            <person name="Xu J."/>
            <person name="Minx P."/>
            <person name="Pepin K.H."/>
            <person name="Johnson M."/>
            <person name="Thiruvilangam P."/>
            <person name="Bhonagiri V."/>
            <person name="Nash W.E."/>
            <person name="Wang C."/>
            <person name="Mardis E.R."/>
            <person name="Wilson R.K."/>
        </authorList>
    </citation>
    <scope>NUCLEOTIDE SEQUENCE [LARGE SCALE GENOMIC DNA]</scope>
    <source>
        <strain evidence="1 2">DSM 753</strain>
    </source>
</reference>
<sequence length="55" mass="6531">MCYVLNRNFGFGSKRCLAVINGISRLSAEHDQDEIFWEHLDRVIVDEMKLDFKRD</sequence>
<reference evidence="1 2" key="1">
    <citation type="submission" date="2007-08" db="EMBL/GenBank/DDBJ databases">
        <title>Draft genome sequence of Clostridium leptum (DSM 753).</title>
        <authorList>
            <person name="Sudarsanam P."/>
            <person name="Ley R."/>
            <person name="Guruge J."/>
            <person name="Turnbaugh P.J."/>
            <person name="Mahowald M."/>
            <person name="Liep D."/>
            <person name="Gordon J."/>
        </authorList>
    </citation>
    <scope>NUCLEOTIDE SEQUENCE [LARGE SCALE GENOMIC DNA]</scope>
    <source>
        <strain evidence="1 2">DSM 753</strain>
    </source>
</reference>
<dbReference type="AlphaFoldDB" id="A7VTC5"/>
<organism evidence="1 2">
    <name type="scientific">[Clostridium] leptum DSM 753</name>
    <dbReference type="NCBI Taxonomy" id="428125"/>
    <lineage>
        <taxon>Bacteria</taxon>
        <taxon>Bacillati</taxon>
        <taxon>Bacillota</taxon>
        <taxon>Clostridia</taxon>
        <taxon>Eubacteriales</taxon>
        <taxon>Oscillospiraceae</taxon>
        <taxon>Oscillospiraceae incertae sedis</taxon>
    </lineage>
</organism>
<comment type="caution">
    <text evidence="1">The sequence shown here is derived from an EMBL/GenBank/DDBJ whole genome shotgun (WGS) entry which is preliminary data.</text>
</comment>